<gene>
    <name evidence="6 8" type="primary">pqqB</name>
    <name evidence="8" type="ORF">MTUNDRAET4_0663</name>
</gene>
<dbReference type="AlphaFoldDB" id="A0A4U8Z098"/>
<dbReference type="InterPro" id="IPR001279">
    <property type="entry name" value="Metallo-B-lactamas"/>
</dbReference>
<reference evidence="8 9" key="1">
    <citation type="submission" date="2019-03" db="EMBL/GenBank/DDBJ databases">
        <authorList>
            <person name="Kox A.R. M."/>
        </authorList>
    </citation>
    <scope>NUCLEOTIDE SEQUENCE [LARGE SCALE GENOMIC DNA]</scope>
    <source>
        <strain evidence="8">MTUNDRAET4 annotated genome</strain>
    </source>
</reference>
<protein>
    <recommendedName>
        <fullName evidence="3 6">Coenzyme PQQ synthesis protein B</fullName>
    </recommendedName>
    <alternativeName>
        <fullName evidence="6">Pyrroloquinoline quinone biosynthesis protein B</fullName>
    </alternativeName>
</protein>
<accession>A0A4U8Z098</accession>
<proteinExistence type="inferred from homology"/>
<dbReference type="KEGG" id="mtun:MTUNDRAET4_0663"/>
<dbReference type="NCBIfam" id="TIGR02108">
    <property type="entry name" value="PQQ_syn_pqqB"/>
    <property type="match status" value="1"/>
</dbReference>
<evidence type="ECO:0000256" key="3">
    <source>
        <dbReference type="ARBA" id="ARBA00015084"/>
    </source>
</evidence>
<keyword evidence="5 6" id="KW-0884">PQQ biosynthesis</keyword>
<name>A0A4U8Z098_METTU</name>
<dbReference type="CDD" id="cd16274">
    <property type="entry name" value="PQQB-like_MBL-fold"/>
    <property type="match status" value="1"/>
</dbReference>
<dbReference type="Pfam" id="PF12706">
    <property type="entry name" value="Lactamase_B_2"/>
    <property type="match status" value="1"/>
</dbReference>
<comment type="pathway">
    <text evidence="1 6">Cofactor biosynthesis; pyrroloquinoline quinone biosynthesis.</text>
</comment>
<evidence type="ECO:0000256" key="2">
    <source>
        <dbReference type="ARBA" id="ARBA00008481"/>
    </source>
</evidence>
<evidence type="ECO:0000256" key="1">
    <source>
        <dbReference type="ARBA" id="ARBA00004886"/>
    </source>
</evidence>
<comment type="similarity">
    <text evidence="2 6">Belongs to the PqqB family.</text>
</comment>
<dbReference type="EMBL" id="LR536450">
    <property type="protein sequence ID" value="VFU07556.1"/>
    <property type="molecule type" value="Genomic_DNA"/>
</dbReference>
<dbReference type="PANTHER" id="PTHR42663">
    <property type="entry name" value="HYDROLASE C777.06C-RELATED-RELATED"/>
    <property type="match status" value="1"/>
</dbReference>
<dbReference type="Proteomes" id="UP000294360">
    <property type="component" value="Chromosome"/>
</dbReference>
<dbReference type="GO" id="GO:0018189">
    <property type="term" value="P:pyrroloquinoline quinone biosynthetic process"/>
    <property type="evidence" value="ECO:0007669"/>
    <property type="project" value="UniProtKB-UniRule"/>
</dbReference>
<sequence>MRILVLGSAAGGGFPQWNCNCPVCQLAWSGDKRVKARSQSSLAVSADGERWVLLNASPDLRQQIINSPALHPRGASRQSPISAVFVTNGDIDHLAGLLTLREQQAFTLFGSHATLAQVANSSVFGVLNKALVQTRAVDLESTVDTGIGLKITPFAVPGKIPLYLEEDVVDVGAEGESTVGLEISDGAKSFFYVPGCSDVNERVFKRLQGADLVFFDGTTYTDDEMVALGLSPKTAHRMGHVALSGENGSLARFASSGIARKIYVHINNTNPILIEDSKERESVEKAGWEVAYDGMEVKL</sequence>
<comment type="function">
    <text evidence="6">May be involved in the transport of PQQ or its precursor to the periplasm.</text>
</comment>
<evidence type="ECO:0000313" key="8">
    <source>
        <dbReference type="EMBL" id="VFU07556.1"/>
    </source>
</evidence>
<evidence type="ECO:0000313" key="9">
    <source>
        <dbReference type="Proteomes" id="UP000294360"/>
    </source>
</evidence>
<dbReference type="PANTHER" id="PTHR42663:SF7">
    <property type="entry name" value="COENZYME PQQ SYNTHESIS PROTEIN B"/>
    <property type="match status" value="1"/>
</dbReference>
<dbReference type="InterPro" id="IPR036866">
    <property type="entry name" value="RibonucZ/Hydroxyglut_hydro"/>
</dbReference>
<evidence type="ECO:0000259" key="7">
    <source>
        <dbReference type="Pfam" id="PF12706"/>
    </source>
</evidence>
<dbReference type="UniPathway" id="UPA00539"/>
<dbReference type="Gene3D" id="3.60.15.10">
    <property type="entry name" value="Ribonuclease Z/Hydroxyacylglutathione hydrolase-like"/>
    <property type="match status" value="1"/>
</dbReference>
<evidence type="ECO:0000256" key="5">
    <source>
        <dbReference type="ARBA" id="ARBA00022905"/>
    </source>
</evidence>
<keyword evidence="4 6" id="KW-0813">Transport</keyword>
<feature type="domain" description="Metallo-beta-lactamase" evidence="7">
    <location>
        <begin position="50"/>
        <end position="266"/>
    </location>
</feature>
<dbReference type="HAMAP" id="MF_00653">
    <property type="entry name" value="PQQ_syn_PqqB"/>
    <property type="match status" value="1"/>
</dbReference>
<organism evidence="8 9">
    <name type="scientific">Methylocella tundrae</name>
    <dbReference type="NCBI Taxonomy" id="227605"/>
    <lineage>
        <taxon>Bacteria</taxon>
        <taxon>Pseudomonadati</taxon>
        <taxon>Pseudomonadota</taxon>
        <taxon>Alphaproteobacteria</taxon>
        <taxon>Hyphomicrobiales</taxon>
        <taxon>Beijerinckiaceae</taxon>
        <taxon>Methylocella</taxon>
    </lineage>
</organism>
<evidence type="ECO:0000256" key="6">
    <source>
        <dbReference type="HAMAP-Rule" id="MF_00653"/>
    </source>
</evidence>
<dbReference type="InterPro" id="IPR011842">
    <property type="entry name" value="PQQ_synth_PqqB"/>
</dbReference>
<dbReference type="SUPFAM" id="SSF56281">
    <property type="entry name" value="Metallo-hydrolase/oxidoreductase"/>
    <property type="match status" value="1"/>
</dbReference>
<dbReference type="RefSeq" id="WP_134486827.1">
    <property type="nucleotide sequence ID" value="NZ_CP139089.1"/>
</dbReference>
<evidence type="ECO:0000256" key="4">
    <source>
        <dbReference type="ARBA" id="ARBA00022448"/>
    </source>
</evidence>
<dbReference type="OrthoDB" id="9778305at2"/>